<dbReference type="PANTHER" id="PTHR48045">
    <property type="entry name" value="UDP-GLYCOSYLTRANSFERASE 72B1"/>
    <property type="match status" value="1"/>
</dbReference>
<dbReference type="SUPFAM" id="SSF53756">
    <property type="entry name" value="UDP-Glycosyltransferase/glycogen phosphorylase"/>
    <property type="match status" value="2"/>
</dbReference>
<sequence length="182" mass="20481">MSHDSVGACFTHLGWGSLVEVVQLKKPLVVLTFLADQGINVRFLEEKKITSVVEAIQFEKPLVLLTLLADQGINDRFLEEKNMTYSIPRNDWDGSFTPDVVIASLCLVPVEKMGEIYPEEINEQVAEYMCLARRRPSEPCKEHGSCALQDLHELQVAEYMCLARCRPSEPCKVHDNCALQGT</sequence>
<dbReference type="EMBL" id="JACXVP010000011">
    <property type="protein sequence ID" value="KAG5574689.1"/>
    <property type="molecule type" value="Genomic_DNA"/>
</dbReference>
<organism evidence="1 2">
    <name type="scientific">Solanum commersonii</name>
    <name type="common">Commerson's wild potato</name>
    <name type="synonym">Commerson's nightshade</name>
    <dbReference type="NCBI Taxonomy" id="4109"/>
    <lineage>
        <taxon>Eukaryota</taxon>
        <taxon>Viridiplantae</taxon>
        <taxon>Streptophyta</taxon>
        <taxon>Embryophyta</taxon>
        <taxon>Tracheophyta</taxon>
        <taxon>Spermatophyta</taxon>
        <taxon>Magnoliopsida</taxon>
        <taxon>eudicotyledons</taxon>
        <taxon>Gunneridae</taxon>
        <taxon>Pentapetalae</taxon>
        <taxon>asterids</taxon>
        <taxon>lamiids</taxon>
        <taxon>Solanales</taxon>
        <taxon>Solanaceae</taxon>
        <taxon>Solanoideae</taxon>
        <taxon>Solaneae</taxon>
        <taxon>Solanum</taxon>
    </lineage>
</organism>
<protein>
    <submittedName>
        <fullName evidence="1">Uncharacterized protein</fullName>
    </submittedName>
</protein>
<gene>
    <name evidence="1" type="ORF">H5410_054823</name>
</gene>
<name>A0A9J5WFY5_SOLCO</name>
<dbReference type="Gene3D" id="3.40.50.2000">
    <property type="entry name" value="Glycogen Phosphorylase B"/>
    <property type="match status" value="1"/>
</dbReference>
<proteinExistence type="predicted"/>
<dbReference type="OrthoDB" id="5835829at2759"/>
<comment type="caution">
    <text evidence="1">The sequence shown here is derived from an EMBL/GenBank/DDBJ whole genome shotgun (WGS) entry which is preliminary data.</text>
</comment>
<evidence type="ECO:0000313" key="1">
    <source>
        <dbReference type="EMBL" id="KAG5574689.1"/>
    </source>
</evidence>
<evidence type="ECO:0000313" key="2">
    <source>
        <dbReference type="Proteomes" id="UP000824120"/>
    </source>
</evidence>
<keyword evidence="2" id="KW-1185">Reference proteome</keyword>
<dbReference type="AlphaFoldDB" id="A0A9J5WFY5"/>
<accession>A0A9J5WFY5</accession>
<dbReference type="PANTHER" id="PTHR48045:SF20">
    <property type="entry name" value="UDP-RHAMNOSE:RHAMNOSYLTRANSFERASE 1"/>
    <property type="match status" value="1"/>
</dbReference>
<reference evidence="1 2" key="1">
    <citation type="submission" date="2020-09" db="EMBL/GenBank/DDBJ databases">
        <title>De no assembly of potato wild relative species, Solanum commersonii.</title>
        <authorList>
            <person name="Cho K."/>
        </authorList>
    </citation>
    <scope>NUCLEOTIDE SEQUENCE [LARGE SCALE GENOMIC DNA]</scope>
    <source>
        <strain evidence="1">LZ3.2</strain>
        <tissue evidence="1">Leaf</tissue>
    </source>
</reference>
<dbReference type="Proteomes" id="UP000824120">
    <property type="component" value="Chromosome 11"/>
</dbReference>